<protein>
    <submittedName>
        <fullName evidence="2">Nitrous oxide reductase accessory protein NosL</fullName>
    </submittedName>
</protein>
<dbReference type="PANTHER" id="PTHR41247">
    <property type="entry name" value="HTH-TYPE TRANSCRIPTIONAL REPRESSOR YCNK"/>
    <property type="match status" value="1"/>
</dbReference>
<organism evidence="2 3">
    <name type="scientific">Paragemmobacter amnigenus</name>
    <dbReference type="NCBI Taxonomy" id="2852097"/>
    <lineage>
        <taxon>Bacteria</taxon>
        <taxon>Pseudomonadati</taxon>
        <taxon>Pseudomonadota</taxon>
        <taxon>Alphaproteobacteria</taxon>
        <taxon>Rhodobacterales</taxon>
        <taxon>Paracoccaceae</taxon>
        <taxon>Paragemmobacter</taxon>
    </lineage>
</organism>
<comment type="caution">
    <text evidence="2">The sequence shown here is derived from an EMBL/GenBank/DDBJ whole genome shotgun (WGS) entry which is preliminary data.</text>
</comment>
<dbReference type="PROSITE" id="PS51257">
    <property type="entry name" value="PROKAR_LIPOPROTEIN"/>
    <property type="match status" value="1"/>
</dbReference>
<dbReference type="InterPro" id="IPR008719">
    <property type="entry name" value="N2O_reductase_NosL"/>
</dbReference>
<dbReference type="RefSeq" id="WP_161761714.1">
    <property type="nucleotide sequence ID" value="NZ_JAAATX020000004.1"/>
</dbReference>
<proteinExistence type="predicted"/>
<sequence length="189" mass="20145">MKKLFILSLLLLSACKEEMAQSTDPVALTAETIGHYCQMNLTEHPGPKAQVHLEGLPGAPLFFSQVSDAIAYARLPERDHKILAIWVNDMGAPAATWEEPGRMNWTGAETALYVIGSSRTGGMGAAELVPFADRSRALAFAADYGGTVVTLDQVPDDAVIAPQGDTIVAGDDPDFDARLRALSHSHEGG</sequence>
<reference evidence="2 3" key="1">
    <citation type="submission" date="2021-06" db="EMBL/GenBank/DDBJ databases">
        <title>Rhodobacteraceae bacterium strain HSP-20.</title>
        <authorList>
            <person name="Chen W.-M."/>
        </authorList>
    </citation>
    <scope>NUCLEOTIDE SEQUENCE [LARGE SCALE GENOMIC DNA]</scope>
    <source>
        <strain evidence="2 3">HSP-20</strain>
    </source>
</reference>
<dbReference type="Pfam" id="PF05573">
    <property type="entry name" value="NosL"/>
    <property type="match status" value="1"/>
</dbReference>
<accession>A0ABS6J1P1</accession>
<dbReference type="Gene3D" id="3.30.70.2060">
    <property type="match status" value="1"/>
</dbReference>
<dbReference type="PANTHER" id="PTHR41247:SF1">
    <property type="entry name" value="HTH-TYPE TRANSCRIPTIONAL REPRESSOR YCNK"/>
    <property type="match status" value="1"/>
</dbReference>
<evidence type="ECO:0000256" key="1">
    <source>
        <dbReference type="SAM" id="SignalP"/>
    </source>
</evidence>
<name>A0ABS6J1P1_9RHOB</name>
<dbReference type="EMBL" id="JAAATX020000004">
    <property type="protein sequence ID" value="MBU9697671.1"/>
    <property type="molecule type" value="Genomic_DNA"/>
</dbReference>
<evidence type="ECO:0000313" key="3">
    <source>
        <dbReference type="Proteomes" id="UP000731907"/>
    </source>
</evidence>
<feature type="chain" id="PRO_5046700601" evidence="1">
    <location>
        <begin position="21"/>
        <end position="189"/>
    </location>
</feature>
<keyword evidence="3" id="KW-1185">Reference proteome</keyword>
<dbReference type="Gene3D" id="3.30.70.2050">
    <property type="match status" value="1"/>
</dbReference>
<dbReference type="Proteomes" id="UP000731907">
    <property type="component" value="Unassembled WGS sequence"/>
</dbReference>
<dbReference type="SUPFAM" id="SSF160387">
    <property type="entry name" value="NosL/MerB-like"/>
    <property type="match status" value="1"/>
</dbReference>
<gene>
    <name evidence="2" type="ORF">GU927_007405</name>
</gene>
<keyword evidence="1" id="KW-0732">Signal</keyword>
<feature type="signal peptide" evidence="1">
    <location>
        <begin position="1"/>
        <end position="20"/>
    </location>
</feature>
<evidence type="ECO:0000313" key="2">
    <source>
        <dbReference type="EMBL" id="MBU9697671.1"/>
    </source>
</evidence>